<feature type="domain" description="Amidohydrolase 3" evidence="1">
    <location>
        <begin position="55"/>
        <end position="534"/>
    </location>
</feature>
<dbReference type="PANTHER" id="PTHR22642">
    <property type="entry name" value="IMIDAZOLONEPROPIONASE"/>
    <property type="match status" value="1"/>
</dbReference>
<dbReference type="AlphaFoldDB" id="A0A444QGY0"/>
<sequence>MPVDGQEPDLVILARVVHTLDPDLGDVEALAIRDGRIVAAGGRNDAAAWGGGATRVIDLGAAAVTPGLVDAHLHPISGLELARGVDLSGCEDLDAVSAALAEAAAHVGADDWVSGWGLDPNVFGTTEPHGGVLDAACGGRPAFVMLFDAHSAIVSRAALRLADVVGEREFPDASRIVVDASGDPTGLLLENEAMRLVESIRPSESFDERVAHLVAVLEGMAATGITAGHVMDMHDDDAIAVLEAVEAQGDLPIRLRISPMCVPGMTDTEFAEFVGLQGRGGRRWTVEGVKLMIDGTIDNGTAWLREPDTRGESTSPLWLDPAEYARRVTELHSRGIPTATHAIGDKAIEVVVRTLAALQRTGIQHRVEHIETLPDDVLAVFVEAGIAASMQPTHCTHYTRADQTDNWSVRLGRERADRAWRIGDLRTAGVTVALGSDWPVAPYDARASIADAILRRPALKPHVAPVLPEQAVSALQALEGYTTHAFASIGAVGGTLSMGAPADLVAFAVDPLDSDPDDFAASDVLLTLIDGTPVIGADERVDA</sequence>
<accession>A0A444QGY0</accession>
<dbReference type="Gene3D" id="3.10.310.70">
    <property type="match status" value="1"/>
</dbReference>
<protein>
    <submittedName>
        <fullName evidence="2">Amidohydrolase</fullName>
    </submittedName>
</protein>
<organism evidence="2 3">
    <name type="scientific">Labedella populi</name>
    <dbReference type="NCBI Taxonomy" id="2498850"/>
    <lineage>
        <taxon>Bacteria</taxon>
        <taxon>Bacillati</taxon>
        <taxon>Actinomycetota</taxon>
        <taxon>Actinomycetes</taxon>
        <taxon>Micrococcales</taxon>
        <taxon>Microbacteriaceae</taxon>
        <taxon>Labedella</taxon>
    </lineage>
</organism>
<evidence type="ECO:0000259" key="1">
    <source>
        <dbReference type="Pfam" id="PF07969"/>
    </source>
</evidence>
<keyword evidence="3" id="KW-1185">Reference proteome</keyword>
<dbReference type="InterPro" id="IPR032466">
    <property type="entry name" value="Metal_Hydrolase"/>
</dbReference>
<dbReference type="Pfam" id="PF07969">
    <property type="entry name" value="Amidohydro_3"/>
    <property type="match status" value="1"/>
</dbReference>
<dbReference type="PANTHER" id="PTHR22642:SF2">
    <property type="entry name" value="PROTEIN LONG AFTER FAR-RED 3"/>
    <property type="match status" value="1"/>
</dbReference>
<name>A0A444QGY0_9MICO</name>
<keyword evidence="2" id="KW-0378">Hydrolase</keyword>
<dbReference type="SUPFAM" id="SSF51338">
    <property type="entry name" value="Composite domain of metallo-dependent hydrolases"/>
    <property type="match status" value="1"/>
</dbReference>
<evidence type="ECO:0000313" key="3">
    <source>
        <dbReference type="Proteomes" id="UP000288603"/>
    </source>
</evidence>
<dbReference type="GO" id="GO:0016810">
    <property type="term" value="F:hydrolase activity, acting on carbon-nitrogen (but not peptide) bonds"/>
    <property type="evidence" value="ECO:0007669"/>
    <property type="project" value="InterPro"/>
</dbReference>
<evidence type="ECO:0000313" key="2">
    <source>
        <dbReference type="EMBL" id="RWZ68758.1"/>
    </source>
</evidence>
<dbReference type="InterPro" id="IPR013108">
    <property type="entry name" value="Amidohydro_3"/>
</dbReference>
<comment type="caution">
    <text evidence="2">The sequence shown here is derived from an EMBL/GenBank/DDBJ whole genome shotgun (WGS) entry which is preliminary data.</text>
</comment>
<dbReference type="InterPro" id="IPR033932">
    <property type="entry name" value="YtcJ-like"/>
</dbReference>
<dbReference type="EMBL" id="RZNC01000001">
    <property type="protein sequence ID" value="RWZ68758.1"/>
    <property type="molecule type" value="Genomic_DNA"/>
</dbReference>
<dbReference type="OrthoDB" id="3238066at2"/>
<gene>
    <name evidence="2" type="ORF">ELQ92_03795</name>
</gene>
<reference evidence="2 3" key="1">
    <citation type="submission" date="2018-12" db="EMBL/GenBank/DDBJ databases">
        <authorList>
            <person name="Li F."/>
        </authorList>
    </citation>
    <scope>NUCLEOTIDE SEQUENCE [LARGE SCALE GENOMIC DNA]</scope>
    <source>
        <strain evidence="2 3">8H24J-4-2</strain>
    </source>
</reference>
<dbReference type="CDD" id="cd01300">
    <property type="entry name" value="YtcJ_like"/>
    <property type="match status" value="1"/>
</dbReference>
<dbReference type="Proteomes" id="UP000288603">
    <property type="component" value="Unassembled WGS sequence"/>
</dbReference>
<dbReference type="SUPFAM" id="SSF51556">
    <property type="entry name" value="Metallo-dependent hydrolases"/>
    <property type="match status" value="1"/>
</dbReference>
<proteinExistence type="predicted"/>
<dbReference type="Gene3D" id="2.30.40.10">
    <property type="entry name" value="Urease, subunit C, domain 1"/>
    <property type="match status" value="1"/>
</dbReference>
<dbReference type="Gene3D" id="3.20.20.140">
    <property type="entry name" value="Metal-dependent hydrolases"/>
    <property type="match status" value="1"/>
</dbReference>
<dbReference type="InterPro" id="IPR011059">
    <property type="entry name" value="Metal-dep_hydrolase_composite"/>
</dbReference>